<sequence length="106" mass="12422">MSDFKVHHIHEQVVITANHNKDGSVKYHVCYGEVDWKKDGNKRPAVFILMSYKGRINYQSPAHLTLDAEEETDFEKVYKALTYLKMKYIVNKKYEVRSNHEVSSNS</sequence>
<evidence type="ECO:0000313" key="1">
    <source>
        <dbReference type="EMBL" id="KAB7707425.1"/>
    </source>
</evidence>
<accession>A0A6I1FGV3</accession>
<dbReference type="RefSeq" id="WP_152150389.1">
    <property type="nucleotide sequence ID" value="NZ_WEIO01000003.1"/>
</dbReference>
<gene>
    <name evidence="1" type="ORF">F9802_06640</name>
</gene>
<comment type="caution">
    <text evidence="1">The sequence shown here is derived from an EMBL/GenBank/DDBJ whole genome shotgun (WGS) entry which is preliminary data.</text>
</comment>
<name>A0A6I1FGV3_9BACI</name>
<organism evidence="1 2">
    <name type="scientific">Bacillus aerolatus</name>
    <dbReference type="NCBI Taxonomy" id="2653354"/>
    <lineage>
        <taxon>Bacteria</taxon>
        <taxon>Bacillati</taxon>
        <taxon>Bacillota</taxon>
        <taxon>Bacilli</taxon>
        <taxon>Bacillales</taxon>
        <taxon>Bacillaceae</taxon>
        <taxon>Bacillus</taxon>
    </lineage>
</organism>
<keyword evidence="2" id="KW-1185">Reference proteome</keyword>
<dbReference type="Proteomes" id="UP000429595">
    <property type="component" value="Unassembled WGS sequence"/>
</dbReference>
<dbReference type="AlphaFoldDB" id="A0A6I1FGV3"/>
<dbReference type="EMBL" id="WEIO01000003">
    <property type="protein sequence ID" value="KAB7707425.1"/>
    <property type="molecule type" value="Genomic_DNA"/>
</dbReference>
<proteinExistence type="predicted"/>
<evidence type="ECO:0000313" key="2">
    <source>
        <dbReference type="Proteomes" id="UP000429595"/>
    </source>
</evidence>
<reference evidence="1 2" key="1">
    <citation type="submission" date="2019-10" db="EMBL/GenBank/DDBJ databases">
        <title>Bacillus aerolatum sp. nov., isolated from bioaerosol of sport playgrounds.</title>
        <authorList>
            <person name="Chen P."/>
            <person name="Zhang G."/>
        </authorList>
    </citation>
    <scope>NUCLEOTIDE SEQUENCE [LARGE SCALE GENOMIC DNA]</scope>
    <source>
        <strain evidence="1 2">CX253</strain>
    </source>
</reference>
<protein>
    <submittedName>
        <fullName evidence="1">Uncharacterized protein</fullName>
    </submittedName>
</protein>